<gene>
    <name evidence="1" type="ORF">S01H1_09461</name>
</gene>
<protein>
    <recommendedName>
        <fullName evidence="2">HAD family hydrolase</fullName>
    </recommendedName>
</protein>
<dbReference type="Gene3D" id="3.40.50.1000">
    <property type="entry name" value="HAD superfamily/HAD-like"/>
    <property type="match status" value="1"/>
</dbReference>
<reference evidence="1" key="1">
    <citation type="journal article" date="2014" name="Front. Microbiol.">
        <title>High frequency of phylogenetically diverse reductive dehalogenase-homologous genes in deep subseafloor sedimentary metagenomes.</title>
        <authorList>
            <person name="Kawai M."/>
            <person name="Futagami T."/>
            <person name="Toyoda A."/>
            <person name="Takaki Y."/>
            <person name="Nishi S."/>
            <person name="Hori S."/>
            <person name="Arai W."/>
            <person name="Tsubouchi T."/>
            <person name="Morono Y."/>
            <person name="Uchiyama I."/>
            <person name="Ito T."/>
            <person name="Fujiyama A."/>
            <person name="Inagaki F."/>
            <person name="Takami H."/>
        </authorList>
    </citation>
    <scope>NUCLEOTIDE SEQUENCE</scope>
    <source>
        <strain evidence="1">Expedition CK06-06</strain>
    </source>
</reference>
<evidence type="ECO:0008006" key="2">
    <source>
        <dbReference type="Google" id="ProtNLM"/>
    </source>
</evidence>
<accession>X0T9H8</accession>
<evidence type="ECO:0000313" key="1">
    <source>
        <dbReference type="EMBL" id="GAF83951.1"/>
    </source>
</evidence>
<dbReference type="InterPro" id="IPR036412">
    <property type="entry name" value="HAD-like_sf"/>
</dbReference>
<dbReference type="InterPro" id="IPR023214">
    <property type="entry name" value="HAD_sf"/>
</dbReference>
<dbReference type="AlphaFoldDB" id="X0T9H8"/>
<proteinExistence type="predicted"/>
<dbReference type="Pfam" id="PF00702">
    <property type="entry name" value="Hydrolase"/>
    <property type="match status" value="1"/>
</dbReference>
<sequence>MKILAVDYDGVISDSALKSLFISHNAYCKYFGSEVKKNFSGGLFTFDNWEEMQKEYKKEMDYYHRLRSYIELSGDFFAIIKIMEEQIQIKDQQEFIAYRNRLQFDYKFFRELFFQEKEKWQKKNFKKWFFLSPVFKEVIKGIQRFTKEGQKVVIATSNLGEAIHRAFKPEYLGFKMDIEDIFDKNFGQHKAEHMQAIAKKYGAKLNEIYFVDDQLSYLKGTDVLGVHVFLAGWGYCTESQKEEARKAKITIIEEEKDFYPVLKKALS</sequence>
<dbReference type="EMBL" id="BARS01004834">
    <property type="protein sequence ID" value="GAF83951.1"/>
    <property type="molecule type" value="Genomic_DNA"/>
</dbReference>
<dbReference type="SUPFAM" id="SSF56784">
    <property type="entry name" value="HAD-like"/>
    <property type="match status" value="1"/>
</dbReference>
<comment type="caution">
    <text evidence="1">The sequence shown here is derived from an EMBL/GenBank/DDBJ whole genome shotgun (WGS) entry which is preliminary data.</text>
</comment>
<name>X0T9H8_9ZZZZ</name>
<organism evidence="1">
    <name type="scientific">marine sediment metagenome</name>
    <dbReference type="NCBI Taxonomy" id="412755"/>
    <lineage>
        <taxon>unclassified sequences</taxon>
        <taxon>metagenomes</taxon>
        <taxon>ecological metagenomes</taxon>
    </lineage>
</organism>